<dbReference type="NCBIfam" id="TIGR03618">
    <property type="entry name" value="Rv1155_F420"/>
    <property type="match status" value="1"/>
</dbReference>
<evidence type="ECO:0000256" key="2">
    <source>
        <dbReference type="SAM" id="MobiDB-lite"/>
    </source>
</evidence>
<dbReference type="SUPFAM" id="SSF50475">
    <property type="entry name" value="FMN-binding split barrel"/>
    <property type="match status" value="1"/>
</dbReference>
<dbReference type="GO" id="GO:0070967">
    <property type="term" value="F:coenzyme F420 binding"/>
    <property type="evidence" value="ECO:0007669"/>
    <property type="project" value="TreeGrafter"/>
</dbReference>
<gene>
    <name evidence="4" type="ORF">BD833_108209</name>
</gene>
<dbReference type="Gene3D" id="2.30.110.10">
    <property type="entry name" value="Electron Transport, Fmn-binding Protein, Chain A"/>
    <property type="match status" value="1"/>
</dbReference>
<evidence type="ECO:0000313" key="4">
    <source>
        <dbReference type="EMBL" id="TYP86923.1"/>
    </source>
</evidence>
<comment type="caution">
    <text evidence="4">The sequence shown here is derived from an EMBL/GenBank/DDBJ whole genome shotgun (WGS) entry which is preliminary data.</text>
</comment>
<organism evidence="4 5">
    <name type="scientific">Blastococcus xanthinilyticus</name>
    <dbReference type="NCBI Taxonomy" id="1564164"/>
    <lineage>
        <taxon>Bacteria</taxon>
        <taxon>Bacillati</taxon>
        <taxon>Actinomycetota</taxon>
        <taxon>Actinomycetes</taxon>
        <taxon>Geodermatophilales</taxon>
        <taxon>Geodermatophilaceae</taxon>
        <taxon>Blastococcus</taxon>
    </lineage>
</organism>
<feature type="region of interest" description="Disordered" evidence="2">
    <location>
        <begin position="1"/>
        <end position="22"/>
    </location>
</feature>
<proteinExistence type="predicted"/>
<dbReference type="PANTHER" id="PTHR35176:SF6">
    <property type="entry name" value="HEME OXYGENASE HI_0854-RELATED"/>
    <property type="match status" value="1"/>
</dbReference>
<dbReference type="InterPro" id="IPR052019">
    <property type="entry name" value="F420H2_bilvrd_red/Heme_oxyg"/>
</dbReference>
<feature type="domain" description="Pyridoxamine 5'-phosphate oxidase N-terminal" evidence="3">
    <location>
        <begin position="32"/>
        <end position="154"/>
    </location>
</feature>
<dbReference type="InterPro" id="IPR011576">
    <property type="entry name" value="Pyridox_Oxase_N"/>
</dbReference>
<dbReference type="InterPro" id="IPR019920">
    <property type="entry name" value="F420-binding_dom_put"/>
</dbReference>
<evidence type="ECO:0000313" key="5">
    <source>
        <dbReference type="Proteomes" id="UP000322499"/>
    </source>
</evidence>
<accession>A0A5S5CT80</accession>
<dbReference type="AlphaFoldDB" id="A0A5S5CT80"/>
<keyword evidence="1" id="KW-0560">Oxidoreductase</keyword>
<reference evidence="4 5" key="1">
    <citation type="submission" date="2019-07" db="EMBL/GenBank/DDBJ databases">
        <title>Genomic Encyclopedia of Archaeal and Bacterial Type Strains, Phase II (KMG-II): from individual species to whole genera.</title>
        <authorList>
            <person name="Goeker M."/>
        </authorList>
    </citation>
    <scope>NUCLEOTIDE SEQUENCE [LARGE SCALE GENOMIC DNA]</scope>
    <source>
        <strain evidence="4 5">DSM 46842</strain>
    </source>
</reference>
<name>A0A5S5CT80_9ACTN</name>
<evidence type="ECO:0000259" key="3">
    <source>
        <dbReference type="Pfam" id="PF01243"/>
    </source>
</evidence>
<sequence length="157" mass="16728">MTAEPAPVVGRPGGDGGPPAAGGHVAALELPADVVDLLRDGATCYLTTLMPDGSPQITQTWVDTDGTHVLINTVIGHRKVRNVELDPRVAVAVSLPSRPSRYVEIRGVVTGTSTADAGEHIEELAQRYLGGPYPWFGGRTEQRVVLRITPTRLNRMG</sequence>
<dbReference type="EMBL" id="VNHW01000008">
    <property type="protein sequence ID" value="TYP86923.1"/>
    <property type="molecule type" value="Genomic_DNA"/>
</dbReference>
<dbReference type="Proteomes" id="UP000322499">
    <property type="component" value="Unassembled WGS sequence"/>
</dbReference>
<evidence type="ECO:0000256" key="1">
    <source>
        <dbReference type="ARBA" id="ARBA00023002"/>
    </source>
</evidence>
<dbReference type="GO" id="GO:0005829">
    <property type="term" value="C:cytosol"/>
    <property type="evidence" value="ECO:0007669"/>
    <property type="project" value="TreeGrafter"/>
</dbReference>
<keyword evidence="5" id="KW-1185">Reference proteome</keyword>
<feature type="compositionally biased region" description="Low complexity" evidence="2">
    <location>
        <begin position="1"/>
        <end position="10"/>
    </location>
</feature>
<feature type="compositionally biased region" description="Gly residues" evidence="2">
    <location>
        <begin position="11"/>
        <end position="20"/>
    </location>
</feature>
<dbReference type="RefSeq" id="WP_166533721.1">
    <property type="nucleotide sequence ID" value="NZ_VNHW01000008.1"/>
</dbReference>
<dbReference type="GO" id="GO:0016627">
    <property type="term" value="F:oxidoreductase activity, acting on the CH-CH group of donors"/>
    <property type="evidence" value="ECO:0007669"/>
    <property type="project" value="TreeGrafter"/>
</dbReference>
<dbReference type="Pfam" id="PF01243">
    <property type="entry name" value="PNPOx_N"/>
    <property type="match status" value="1"/>
</dbReference>
<dbReference type="InterPro" id="IPR012349">
    <property type="entry name" value="Split_barrel_FMN-bd"/>
</dbReference>
<protein>
    <submittedName>
        <fullName evidence="4">PPOX class probable F420-dependent enzyme</fullName>
    </submittedName>
</protein>
<dbReference type="PANTHER" id="PTHR35176">
    <property type="entry name" value="HEME OXYGENASE HI_0854-RELATED"/>
    <property type="match status" value="1"/>
</dbReference>